<protein>
    <submittedName>
        <fullName evidence="2">Uncharacterized protein</fullName>
    </submittedName>
</protein>
<reference evidence="2" key="2">
    <citation type="journal article" date="2023" name="Int. J. Mol. Sci.">
        <title>De Novo Assembly and Annotation of 11 Diverse Shrub Willow (Salix) Genomes Reveals Novel Gene Organization in Sex-Linked Regions.</title>
        <authorList>
            <person name="Hyden B."/>
            <person name="Feng K."/>
            <person name="Yates T.B."/>
            <person name="Jawdy S."/>
            <person name="Cereghino C."/>
            <person name="Smart L.B."/>
            <person name="Muchero W."/>
        </authorList>
    </citation>
    <scope>NUCLEOTIDE SEQUENCE</scope>
    <source>
        <tissue evidence="2">Shoot tip</tissue>
    </source>
</reference>
<comment type="caution">
    <text evidence="2">The sequence shown here is derived from an EMBL/GenBank/DDBJ whole genome shotgun (WGS) entry which is preliminary data.</text>
</comment>
<feature type="transmembrane region" description="Helical" evidence="1">
    <location>
        <begin position="12"/>
        <end position="31"/>
    </location>
</feature>
<reference evidence="2" key="1">
    <citation type="submission" date="2022-10" db="EMBL/GenBank/DDBJ databases">
        <authorList>
            <person name="Hyden B.L."/>
            <person name="Feng K."/>
            <person name="Yates T."/>
            <person name="Jawdy S."/>
            <person name="Smart L.B."/>
            <person name="Muchero W."/>
        </authorList>
    </citation>
    <scope>NUCLEOTIDE SEQUENCE</scope>
    <source>
        <tissue evidence="2">Shoot tip</tissue>
    </source>
</reference>
<name>A0ABQ9BPH6_9ROSI</name>
<keyword evidence="1" id="KW-1133">Transmembrane helix</keyword>
<proteinExistence type="predicted"/>
<gene>
    <name evidence="2" type="ORF">OIU77_027270</name>
</gene>
<evidence type="ECO:0000313" key="3">
    <source>
        <dbReference type="Proteomes" id="UP001141253"/>
    </source>
</evidence>
<organism evidence="2 3">
    <name type="scientific">Salix suchowensis</name>
    <dbReference type="NCBI Taxonomy" id="1278906"/>
    <lineage>
        <taxon>Eukaryota</taxon>
        <taxon>Viridiplantae</taxon>
        <taxon>Streptophyta</taxon>
        <taxon>Embryophyta</taxon>
        <taxon>Tracheophyta</taxon>
        <taxon>Spermatophyta</taxon>
        <taxon>Magnoliopsida</taxon>
        <taxon>eudicotyledons</taxon>
        <taxon>Gunneridae</taxon>
        <taxon>Pentapetalae</taxon>
        <taxon>rosids</taxon>
        <taxon>fabids</taxon>
        <taxon>Malpighiales</taxon>
        <taxon>Salicaceae</taxon>
        <taxon>Saliceae</taxon>
        <taxon>Salix</taxon>
    </lineage>
</organism>
<evidence type="ECO:0000256" key="1">
    <source>
        <dbReference type="SAM" id="Phobius"/>
    </source>
</evidence>
<evidence type="ECO:0000313" key="2">
    <source>
        <dbReference type="EMBL" id="KAJ6388885.1"/>
    </source>
</evidence>
<dbReference type="Proteomes" id="UP001141253">
    <property type="component" value="Chromosome 3"/>
</dbReference>
<accession>A0ABQ9BPH6</accession>
<keyword evidence="3" id="KW-1185">Reference proteome</keyword>
<keyword evidence="1" id="KW-0812">Transmembrane</keyword>
<keyword evidence="1" id="KW-0472">Membrane</keyword>
<dbReference type="EMBL" id="JAPFFI010000007">
    <property type="protein sequence ID" value="KAJ6388885.1"/>
    <property type="molecule type" value="Genomic_DNA"/>
</dbReference>
<sequence length="143" mass="15926">MKSKTLPFCSLHYYNNILEIFFFLLFVFFHVQELVDRHLSGGLRNFSHEGQFLYQPAHAETSPLTPRVTAWLQNGLGSISARAIMKSATLAATAINLITLSALIFLRLSSASSEPPSFEEIKSLLSASTPSFIMIRSAIMKNT</sequence>